<feature type="coiled-coil region" evidence="6">
    <location>
        <begin position="343"/>
        <end position="389"/>
    </location>
</feature>
<protein>
    <recommendedName>
        <fullName evidence="8">Kinesin motor domain-containing protein</fullName>
    </recommendedName>
</protein>
<comment type="similarity">
    <text evidence="5">Belongs to the TRAFAC class myosin-kinesin ATPase superfamily. Kinesin family.</text>
</comment>
<feature type="coiled-coil region" evidence="6">
    <location>
        <begin position="1251"/>
        <end position="1303"/>
    </location>
</feature>
<feature type="region of interest" description="Disordered" evidence="7">
    <location>
        <begin position="1882"/>
        <end position="1903"/>
    </location>
</feature>
<dbReference type="Pfam" id="PF00225">
    <property type="entry name" value="Kinesin"/>
    <property type="match status" value="1"/>
</dbReference>
<feature type="coiled-coil region" evidence="6">
    <location>
        <begin position="803"/>
        <end position="911"/>
    </location>
</feature>
<feature type="binding site" evidence="5">
    <location>
        <begin position="103"/>
        <end position="110"/>
    </location>
    <ligand>
        <name>ATP</name>
        <dbReference type="ChEBI" id="CHEBI:30616"/>
    </ligand>
</feature>
<dbReference type="PROSITE" id="PS00411">
    <property type="entry name" value="KINESIN_MOTOR_1"/>
    <property type="match status" value="1"/>
</dbReference>
<dbReference type="SMART" id="SM00129">
    <property type="entry name" value="KISc"/>
    <property type="match status" value="1"/>
</dbReference>
<keyword evidence="3 6" id="KW-0175">Coiled coil</keyword>
<evidence type="ECO:0000256" key="3">
    <source>
        <dbReference type="ARBA" id="ARBA00023054"/>
    </source>
</evidence>
<evidence type="ECO:0000256" key="2">
    <source>
        <dbReference type="ARBA" id="ARBA00022840"/>
    </source>
</evidence>
<dbReference type="GO" id="GO:0005524">
    <property type="term" value="F:ATP binding"/>
    <property type="evidence" value="ECO:0007669"/>
    <property type="project" value="UniProtKB-UniRule"/>
</dbReference>
<feature type="domain" description="Kinesin motor" evidence="8">
    <location>
        <begin position="15"/>
        <end position="316"/>
    </location>
</feature>
<dbReference type="GO" id="GO:0007018">
    <property type="term" value="P:microtubule-based movement"/>
    <property type="evidence" value="ECO:0007669"/>
    <property type="project" value="InterPro"/>
</dbReference>
<dbReference type="InterPro" id="IPR001752">
    <property type="entry name" value="Kinesin_motor_dom"/>
</dbReference>
<evidence type="ECO:0000256" key="1">
    <source>
        <dbReference type="ARBA" id="ARBA00022741"/>
    </source>
</evidence>
<evidence type="ECO:0000256" key="5">
    <source>
        <dbReference type="PROSITE-ProRule" id="PRU00283"/>
    </source>
</evidence>
<dbReference type="PANTHER" id="PTHR47968:SF75">
    <property type="entry name" value="CENTROMERE-ASSOCIATED PROTEIN E"/>
    <property type="match status" value="1"/>
</dbReference>
<feature type="coiled-coil region" evidence="6">
    <location>
        <begin position="971"/>
        <end position="1014"/>
    </location>
</feature>
<feature type="compositionally biased region" description="Basic and acidic residues" evidence="7">
    <location>
        <begin position="1890"/>
        <end position="1903"/>
    </location>
</feature>
<keyword evidence="10" id="KW-1185">Reference proteome</keyword>
<evidence type="ECO:0000313" key="9">
    <source>
        <dbReference type="EMBL" id="KAG7400083.1"/>
    </source>
</evidence>
<feature type="coiled-coil region" evidence="6">
    <location>
        <begin position="1408"/>
        <end position="1626"/>
    </location>
</feature>
<feature type="region of interest" description="Disordered" evidence="7">
    <location>
        <begin position="764"/>
        <end position="802"/>
    </location>
</feature>
<keyword evidence="4 5" id="KW-0505">Motor protein</keyword>
<dbReference type="GO" id="GO:0008017">
    <property type="term" value="F:microtubule binding"/>
    <property type="evidence" value="ECO:0007669"/>
    <property type="project" value="InterPro"/>
</dbReference>
<dbReference type="InterPro" id="IPR027640">
    <property type="entry name" value="Kinesin-like_fam"/>
</dbReference>
<name>A0A8T1X7R7_9STRA</name>
<evidence type="ECO:0000313" key="10">
    <source>
        <dbReference type="Proteomes" id="UP000693981"/>
    </source>
</evidence>
<reference evidence="9" key="1">
    <citation type="submission" date="2021-02" db="EMBL/GenBank/DDBJ databases">
        <authorList>
            <person name="Palmer J.M."/>
        </authorList>
    </citation>
    <scope>NUCLEOTIDE SEQUENCE</scope>
    <source>
        <strain evidence="9">SCRP23</strain>
    </source>
</reference>
<evidence type="ECO:0000256" key="4">
    <source>
        <dbReference type="ARBA" id="ARBA00023175"/>
    </source>
</evidence>
<comment type="caution">
    <text evidence="9">The sequence shown here is derived from an EMBL/GenBank/DDBJ whole genome shotgun (WGS) entry which is preliminary data.</text>
</comment>
<feature type="region of interest" description="Disordered" evidence="7">
    <location>
        <begin position="409"/>
        <end position="432"/>
    </location>
</feature>
<evidence type="ECO:0000259" key="8">
    <source>
        <dbReference type="PROSITE" id="PS50067"/>
    </source>
</evidence>
<gene>
    <name evidence="9" type="ORF">PHYBOEH_006989</name>
</gene>
<feature type="coiled-coil region" evidence="6">
    <location>
        <begin position="1330"/>
        <end position="1357"/>
    </location>
</feature>
<feature type="coiled-coil region" evidence="6">
    <location>
        <begin position="614"/>
        <end position="684"/>
    </location>
</feature>
<organism evidence="9 10">
    <name type="scientific">Phytophthora boehmeriae</name>
    <dbReference type="NCBI Taxonomy" id="109152"/>
    <lineage>
        <taxon>Eukaryota</taxon>
        <taxon>Sar</taxon>
        <taxon>Stramenopiles</taxon>
        <taxon>Oomycota</taxon>
        <taxon>Peronosporomycetes</taxon>
        <taxon>Peronosporales</taxon>
        <taxon>Peronosporaceae</taxon>
        <taxon>Phytophthora</taxon>
    </lineage>
</organism>
<feature type="compositionally biased region" description="Basic residues" evidence="7">
    <location>
        <begin position="410"/>
        <end position="421"/>
    </location>
</feature>
<dbReference type="PROSITE" id="PS50067">
    <property type="entry name" value="KINESIN_MOTOR_2"/>
    <property type="match status" value="1"/>
</dbReference>
<dbReference type="PANTHER" id="PTHR47968">
    <property type="entry name" value="CENTROMERE PROTEIN E"/>
    <property type="match status" value="1"/>
</dbReference>
<dbReference type="Proteomes" id="UP000693981">
    <property type="component" value="Unassembled WGS sequence"/>
</dbReference>
<feature type="coiled-coil region" evidence="6">
    <location>
        <begin position="1051"/>
        <end position="1169"/>
    </location>
</feature>
<keyword evidence="2 5" id="KW-0067">ATP-binding</keyword>
<feature type="coiled-coil region" evidence="6">
    <location>
        <begin position="1657"/>
        <end position="1784"/>
    </location>
</feature>
<dbReference type="OrthoDB" id="3176171at2759"/>
<evidence type="ECO:0000256" key="6">
    <source>
        <dbReference type="SAM" id="Coils"/>
    </source>
</evidence>
<dbReference type="InterPro" id="IPR019821">
    <property type="entry name" value="Kinesin_motor_CS"/>
</dbReference>
<dbReference type="EMBL" id="JAGDFL010000038">
    <property type="protein sequence ID" value="KAG7400083.1"/>
    <property type="molecule type" value="Genomic_DNA"/>
</dbReference>
<proteinExistence type="inferred from homology"/>
<accession>A0A8T1X7R7</accession>
<evidence type="ECO:0000256" key="7">
    <source>
        <dbReference type="SAM" id="MobiDB-lite"/>
    </source>
</evidence>
<keyword evidence="1 5" id="KW-0547">Nucleotide-binding</keyword>
<sequence>MQSERTEAAPAEAENIAVCIRVRPMNERETRSSDANVLSIVPRLNAISLTDESGQPLGGKGNAFQYDEIFDASSDAHGIYNRVAKRIVRSTLGGINGTIFAYGQTSSGKTYTMQGDGAMPFEQEEAANRAGILQLAVEDIFKYIEESSDRDFLLRVSFLEIYNEVVKDLLNPTEKGANLKLREDPRKGVYVECKEEIITNYEDIVALLQTGNQHRTVGQTAMNDRSSRSHSVFRIVIESKEKSPSRRLSEEDVNGAVLVASLNLVDLAGSESLRHTAAEGIRQREAGNINKSLLTLARVINSLASPGGGGQNAPDRYIEETKSTLQFAARAKDIRTTATVNEVLDDQTQLRRLKREVHELKKLVNSEALNALKAENEALISEKNHNRTEMARLMGLILSSASVTKSTLVGKKRKHRGKHKRETWGPGDFPTNLKPLAPLSPNLYPRKRHLPSKENVDPQIIFRVHADIPENALHNSENLVSASVDNKHKPSQASMKNVDDSSKNVLDLFSTVFRSYNDGKVEDPVAVAEGIVNENCASLGESERLHVLELLDQMRTLITADSQYKAVLEGKQREVENLRTQLSEQSTQGCPINCNAADSASKEDGVVEEIMAKLVSAQEKLTKEKHHCQELAKEKANIQQMAAEELDTLRLRLEALQSEFNEAQEKLVSEKRQLEVTLESIQAEFLQPDGEADVDVRGKNETLEKLVQELKASQTVLQLAVAKRDEEIASLKSQGDADEHTILEAPVTCLEEQKLLLREKIREDEVDDDDTTPTAEALSVVSNKEELRSEPSTDQDQDQNGAAEKLAGELQSIMQELKQLQADHEKTAIEKEELQAVTDRINQELEVSQRQGYEMSETLMEKEHIAKVLQAQLDAKKMTISQMQAKHCSEIEALKQSIQGLAVEKESLVARIQQSEAAKSTEMINEEIKMDDLPEHVSERTEALSSVLVEQPIDSEVQKSRSEVGPLSEKLSDVESELAQANERLEAAKDSSELSELRAAFDNLRADYVSLQRMNACSLRERPVSKQHPKQATAAEQHSTKLCDRILQERNNALNADCERLASALEKLTREREDCVDELRALETQLMEISEEKMKLSVTVDEQEMKLRELQREALSSTEEITVLQVKLEEAQSAKFALEDCKAELEENAEAAQAAMQALQVNYDAVVEQLQGRTTTQVSGVECSSSDVKQLQQRFEKEARLRGRLELDVKSYEETLSVLRKDVKDSSHSIADLMDKVRTTQMELAAATSSQELKDKEIARLTDALTKAKEEEAELRFQRQQCMIEAEAKEMALEEKVLALQQQLTMPATGSSVNHDSIQTDMQLIVDKERQELQHKVITLDNQLAEAHQQLSEQDKEWQKKKTMAETEFSRMVTEQQQLREQVSCLQSKIDANSTVSQQKATAQTAELLEVKRAYEEVMKQKEASQHELEISNANWDKKEQNILRKMNSICEQFQEAQEELEEYKKSADTEIRRLHALVEETEARIKEVQRAAKTREEELESQLGEQENWRDQVKSRQEELQEKCEELDDERRVLKEKYSVLETERSDIEQQLQNEIHELSQKCASAEAKCADFEDKLKKVQNTVEMLDEEVEQKSSQLENLNESLKFAQAEAIQYHSKLAEAQATKDSMVKCIEKQKMRIDKLEKVKMTTETLELFRKLKNDRQDLQIKVQKLQQSLSEAERALVQTREDRKQEEEQRFVERNEEVQVFKQHIDELRDALRAEKHQVADIKAEMRAALHDEREKAEHEIQEMQTLLKEKIDRVEQLEAMVASLDGSVAKLQEQKSENVSYLEKENLDLLVENRRLKKQLEPSLQTDMSGDLGNTGTFEASATEAAKVFSDDGADKVELAVSTNDDITAASATARPKHAKAGGFLLSKTELDAIAGDSQDEQKDETRPECHQQ</sequence>
<dbReference type="GO" id="GO:0003777">
    <property type="term" value="F:microtubule motor activity"/>
    <property type="evidence" value="ECO:0007669"/>
    <property type="project" value="InterPro"/>
</dbReference>